<dbReference type="EMBL" id="BKCJ011354944">
    <property type="protein sequence ID" value="GFD24762.1"/>
    <property type="molecule type" value="Genomic_DNA"/>
</dbReference>
<evidence type="ECO:0000256" key="1">
    <source>
        <dbReference type="SAM" id="MobiDB-lite"/>
    </source>
</evidence>
<feature type="compositionally biased region" description="Basic and acidic residues" evidence="1">
    <location>
        <begin position="78"/>
        <end position="87"/>
    </location>
</feature>
<gene>
    <name evidence="2" type="ORF">Tci_896731</name>
</gene>
<evidence type="ECO:0000313" key="2">
    <source>
        <dbReference type="EMBL" id="GFD24762.1"/>
    </source>
</evidence>
<proteinExistence type="predicted"/>
<feature type="region of interest" description="Disordered" evidence="1">
    <location>
        <begin position="36"/>
        <end position="87"/>
    </location>
</feature>
<organism evidence="2">
    <name type="scientific">Tanacetum cinerariifolium</name>
    <name type="common">Dalmatian daisy</name>
    <name type="synonym">Chrysanthemum cinerariifolium</name>
    <dbReference type="NCBI Taxonomy" id="118510"/>
    <lineage>
        <taxon>Eukaryota</taxon>
        <taxon>Viridiplantae</taxon>
        <taxon>Streptophyta</taxon>
        <taxon>Embryophyta</taxon>
        <taxon>Tracheophyta</taxon>
        <taxon>Spermatophyta</taxon>
        <taxon>Magnoliopsida</taxon>
        <taxon>eudicotyledons</taxon>
        <taxon>Gunneridae</taxon>
        <taxon>Pentapetalae</taxon>
        <taxon>asterids</taxon>
        <taxon>campanulids</taxon>
        <taxon>Asterales</taxon>
        <taxon>Asteraceae</taxon>
        <taxon>Asteroideae</taxon>
        <taxon>Anthemideae</taxon>
        <taxon>Anthemidinae</taxon>
        <taxon>Tanacetum</taxon>
    </lineage>
</organism>
<feature type="compositionally biased region" description="Basic and acidic residues" evidence="1">
    <location>
        <begin position="56"/>
        <end position="67"/>
    </location>
</feature>
<comment type="caution">
    <text evidence="2">The sequence shown here is derived from an EMBL/GenBank/DDBJ whole genome shotgun (WGS) entry which is preliminary data.</text>
</comment>
<name>A0A699UNG4_TANCI</name>
<accession>A0A699UNG4</accession>
<dbReference type="AlphaFoldDB" id="A0A699UNG4"/>
<protein>
    <submittedName>
        <fullName evidence="2">Uncharacterized protein</fullName>
    </submittedName>
</protein>
<reference evidence="2" key="1">
    <citation type="journal article" date="2019" name="Sci. Rep.">
        <title>Draft genome of Tanacetum cinerariifolium, the natural source of mosquito coil.</title>
        <authorList>
            <person name="Yamashiro T."/>
            <person name="Shiraishi A."/>
            <person name="Satake H."/>
            <person name="Nakayama K."/>
        </authorList>
    </citation>
    <scope>NUCLEOTIDE SEQUENCE</scope>
</reference>
<sequence>MKPFGCLVTILNTLDPLEKAREENVVQQYVIFPLWSSGSKNPQNIDDDAALGSKKPGFEREKPESEVHVSPSSSAQTKKHDEKTKRG</sequence>